<proteinExistence type="predicted"/>
<feature type="signal peptide" evidence="1">
    <location>
        <begin position="1"/>
        <end position="15"/>
    </location>
</feature>
<sequence length="498" mass="54861">MKLLIFLALIASSLSIVIDYETLYSINSYTLVEDADSQAFIDPRLDGGSMLNRATEDLGEPLNVIISAKSDPHVLSNRGLLDFAKSVGFATECLNLHIGGPQYANLGDGQGWIKEKIELRQTYFPFFGTCWESYKGAVSMEKKIKEHHKILEDGYNRGRDELASKALLGGYGGGYRFRTSVEWIDNLLEPGSEGVNHAISGRNAPTVGRWIRKHVIDDDNLGELPDFTRWNANENKGTGIWSGRRFRSVALPSQLDSNVLSSDSIKSLVYFTEAHSEDFVHSLHERFPKAKKLVFPGGSVVGGGLIGFGSTECIKKDAPTINFDGYSSFSDVMEVTNASGNIILTLNNANACRQLLELLNKNRVDKEDEYYLAAYTNEGSIKSIHRITSGDPSRGAIALDTTEDLTLSHKVQFMKRESTSTVAEIDPTPAKTTSPSISVISSKYPLLSLPLEDAITTQDYVHIENEFIIASELGFNTSTNPEHTPWSCNVESSANLLL</sequence>
<comment type="caution">
    <text evidence="2">The sequence shown here is derived from an EMBL/GenBank/DDBJ whole genome shotgun (WGS) entry which is preliminary data.</text>
</comment>
<dbReference type="AlphaFoldDB" id="A0A4T0NKV1"/>
<dbReference type="EMBL" id="SPRH01000044">
    <property type="protein sequence ID" value="TIB97769.1"/>
    <property type="molecule type" value="Genomic_DNA"/>
</dbReference>
<evidence type="ECO:0000256" key="1">
    <source>
        <dbReference type="SAM" id="SignalP"/>
    </source>
</evidence>
<feature type="chain" id="PRO_5021006110" evidence="1">
    <location>
        <begin position="16"/>
        <end position="498"/>
    </location>
</feature>
<accession>A0A4T0NKV1</accession>
<keyword evidence="1" id="KW-0732">Signal</keyword>
<dbReference type="Proteomes" id="UP000307169">
    <property type="component" value="Unassembled WGS sequence"/>
</dbReference>
<evidence type="ECO:0000313" key="3">
    <source>
        <dbReference type="Proteomes" id="UP000307169"/>
    </source>
</evidence>
<organism evidence="2 3">
    <name type="scientific">Wallemia mellicola</name>
    <dbReference type="NCBI Taxonomy" id="1708541"/>
    <lineage>
        <taxon>Eukaryota</taxon>
        <taxon>Fungi</taxon>
        <taxon>Dikarya</taxon>
        <taxon>Basidiomycota</taxon>
        <taxon>Wallemiomycotina</taxon>
        <taxon>Wallemiomycetes</taxon>
        <taxon>Wallemiales</taxon>
        <taxon>Wallemiaceae</taxon>
        <taxon>Wallemia</taxon>
    </lineage>
</organism>
<protein>
    <submittedName>
        <fullName evidence="2">Uncharacterized protein</fullName>
    </submittedName>
</protein>
<reference evidence="2 3" key="1">
    <citation type="submission" date="2019-03" db="EMBL/GenBank/DDBJ databases">
        <title>Sequencing 25 genomes of Wallemia mellicola.</title>
        <authorList>
            <person name="Gostincar C."/>
        </authorList>
    </citation>
    <scope>NUCLEOTIDE SEQUENCE [LARGE SCALE GENOMIC DNA]</scope>
    <source>
        <strain evidence="2 3">EXF-1262</strain>
    </source>
</reference>
<evidence type="ECO:0000313" key="2">
    <source>
        <dbReference type="EMBL" id="TIB97769.1"/>
    </source>
</evidence>
<name>A0A4T0NKV1_9BASI</name>
<gene>
    <name evidence="2" type="ORF">E3Q17_03278</name>
</gene>